<dbReference type="Gene3D" id="3.40.47.10">
    <property type="match status" value="1"/>
</dbReference>
<dbReference type="SUPFAM" id="SSF55048">
    <property type="entry name" value="Probable ACP-binding domain of malonyl-CoA ACP transacylase"/>
    <property type="match status" value="1"/>
</dbReference>
<sequence length="1357" mass="150976">MSQNLTDIDYQSLIRKALIEIRETKSKLNALEKAMTEPIAIIGMGCRFPGGANNPETFWQLLSHGEIAIGEVPLERWNIETYYDPDPDALGKICTRYGGFVDHLQEFDAKFFGISPREAVSLDPQQRLLQEVTWEALENAGIAPKQLVDSLTGVFIGICHNDYLQKLLNREPAEIDAYMATGNSHSVAAGRLSYFLGLQGPSFAVDTACSSSLVAIHLACQSLRNKECNLAITGGVNVLLLPEVSINFSKAHMLTSDNCCKTFDHQADGIVRSEGCGVIILKRLSDALADQDNILALIRGSAVNHDGRSSGLTVPNRSSQQAVIRQALKNAKLAANEVSYVEAHGTGTPLGDPIEVRALGTVLAEGRSPSQPLLIGSVKTNIGHLEAAAGVAGLIKVVLSLQHQQIPPHLHFQQPNPHINWDELPVKVPTQTVPWQTINNTRIAGVSSFGFSGTNAHVILEQALPPEPLPPQIDRPLHLLTLSAKSQSAVQQLLARYQHHLAKHPEQNLPDICFTANTGREHFSERIGVVASSTAELAQKLATLAPPVSATKRSKIAFLFTGQGCQYLGMGRQLYETQPTFRRTLDYCQQILQPFLDKPLVQVLYADHQQELLLENTAYAQPAIFAIEYALAELWRSWGVEPDVVMGYSLGEYVAATIAGVFSLEEALKLVAERGRLMQTLTPIAEMVSVLANAKLVSAAIQPYTEQITIAAINAPNNTVIVGLPAAIETVVSSLSAQGIYTERLSVSRGFHSPLLKPILEPFSQLVASVNYAPAKISFVSTVTGKSITTEISCADYWCQHCWQPVQFLAGMEALERQGVEIFLEIGPRPSLLPMASDCFASEMGMFLPSLRPTQSDWQVLLESLLSLYLHGYPVDWSGFDKDYFRLRLPLPTYPFQRQRYWVKDSQSSQTEKNNGKKDELFNFNGSPQKNDELVSQSEKSTNSFSVIKEFQPNLIREQLLAADLENRQKLLNSYLEEQVVRIMEIPISMLDRERPLQDMGLDSLMALVLKNWVETNLEITLQTENFFQEFSLNQLVINLCEHLVDVSNSKYEATKNLVVKAKMGDSDLSSDLLLCIQPKGSRLPFVCVHPGGLDPLCYENLVHYLSNDQPFYILQPSELNNFQNCNNEFLSSILIEEIASKCLKALHSIQPQGSYLLGGWSLGGCVALEMAQQLCEQGKEVAFLALLDVVNIMNLPFNEDWVLVFLFANYLGARHNKELVLKYDVLKKLDFAHQLNYLLKEAVELKLLPNNTSFTEVSHLFQSYKVGIHTSWKRAKDYIFKDYPKRITLFETSEVIQITNGISSSPFLSKKNWSNLFQKVPELHVVPGNHYSMFIEPHVRILAEELKRCLDALVTN</sequence>
<dbReference type="InterPro" id="IPR050091">
    <property type="entry name" value="PKS_NRPS_Biosynth_Enz"/>
</dbReference>
<protein>
    <submittedName>
        <fullName evidence="7">Acyltransferase domain-containing protein</fullName>
    </submittedName>
</protein>
<dbReference type="InterPro" id="IPR009081">
    <property type="entry name" value="PP-bd_ACP"/>
</dbReference>
<dbReference type="PANTHER" id="PTHR43775">
    <property type="entry name" value="FATTY ACID SYNTHASE"/>
    <property type="match status" value="1"/>
</dbReference>
<dbReference type="InterPro" id="IPR016039">
    <property type="entry name" value="Thiolase-like"/>
</dbReference>
<name>A0A9E3HC13_9NOST</name>
<dbReference type="Pfam" id="PF00975">
    <property type="entry name" value="Thioesterase"/>
    <property type="match status" value="1"/>
</dbReference>
<dbReference type="GO" id="GO:0004315">
    <property type="term" value="F:3-oxoacyl-[acyl-carrier-protein] synthase activity"/>
    <property type="evidence" value="ECO:0007669"/>
    <property type="project" value="InterPro"/>
</dbReference>
<reference evidence="7" key="1">
    <citation type="submission" date="2021-05" db="EMBL/GenBank/DDBJ databases">
        <authorList>
            <person name="Pietrasiak N."/>
            <person name="Ward R."/>
            <person name="Stajich J.E."/>
            <person name="Kurbessoian T."/>
        </authorList>
    </citation>
    <scope>NUCLEOTIDE SEQUENCE</scope>
    <source>
        <strain evidence="7">HA4357-MV3</strain>
    </source>
</reference>
<evidence type="ECO:0000256" key="3">
    <source>
        <dbReference type="ARBA" id="ARBA00022679"/>
    </source>
</evidence>
<dbReference type="InterPro" id="IPR014043">
    <property type="entry name" value="Acyl_transferase_dom"/>
</dbReference>
<dbReference type="PROSITE" id="PS52004">
    <property type="entry name" value="KS3_2"/>
    <property type="match status" value="1"/>
</dbReference>
<dbReference type="InterPro" id="IPR018201">
    <property type="entry name" value="Ketoacyl_synth_AS"/>
</dbReference>
<keyword evidence="3" id="KW-0808">Transferase</keyword>
<evidence type="ECO:0000256" key="2">
    <source>
        <dbReference type="ARBA" id="ARBA00022553"/>
    </source>
</evidence>
<dbReference type="Pfam" id="PF02801">
    <property type="entry name" value="Ketoacyl-synt_C"/>
    <property type="match status" value="1"/>
</dbReference>
<dbReference type="Proteomes" id="UP000813215">
    <property type="component" value="Unassembled WGS sequence"/>
</dbReference>
<dbReference type="SMART" id="SM00823">
    <property type="entry name" value="PKS_PP"/>
    <property type="match status" value="1"/>
</dbReference>
<dbReference type="InterPro" id="IPR001031">
    <property type="entry name" value="Thioesterase"/>
</dbReference>
<evidence type="ECO:0000259" key="5">
    <source>
        <dbReference type="PROSITE" id="PS50075"/>
    </source>
</evidence>
<feature type="region of interest" description="Disordered" evidence="4">
    <location>
        <begin position="905"/>
        <end position="936"/>
    </location>
</feature>
<organism evidence="7 8">
    <name type="scientific">Pelatocladus maniniholoensis HA4357-MV3</name>
    <dbReference type="NCBI Taxonomy" id="1117104"/>
    <lineage>
        <taxon>Bacteria</taxon>
        <taxon>Bacillati</taxon>
        <taxon>Cyanobacteriota</taxon>
        <taxon>Cyanophyceae</taxon>
        <taxon>Nostocales</taxon>
        <taxon>Nostocaceae</taxon>
        <taxon>Pelatocladus</taxon>
    </lineage>
</organism>
<dbReference type="Pfam" id="PF22621">
    <property type="entry name" value="CurL-like_PKS_C"/>
    <property type="match status" value="1"/>
</dbReference>
<dbReference type="GO" id="GO:0004312">
    <property type="term" value="F:fatty acid synthase activity"/>
    <property type="evidence" value="ECO:0007669"/>
    <property type="project" value="TreeGrafter"/>
</dbReference>
<dbReference type="Gene3D" id="3.40.50.1820">
    <property type="entry name" value="alpha/beta hydrolase"/>
    <property type="match status" value="1"/>
</dbReference>
<dbReference type="SUPFAM" id="SSF47336">
    <property type="entry name" value="ACP-like"/>
    <property type="match status" value="1"/>
</dbReference>
<feature type="domain" description="Ketosynthase family 3 (KS3)" evidence="6">
    <location>
        <begin position="36"/>
        <end position="462"/>
    </location>
</feature>
<dbReference type="Gene3D" id="1.10.1200.10">
    <property type="entry name" value="ACP-like"/>
    <property type="match status" value="1"/>
</dbReference>
<dbReference type="SUPFAM" id="SSF53901">
    <property type="entry name" value="Thiolase-like"/>
    <property type="match status" value="1"/>
</dbReference>
<dbReference type="GO" id="GO:0031177">
    <property type="term" value="F:phosphopantetheine binding"/>
    <property type="evidence" value="ECO:0007669"/>
    <property type="project" value="InterPro"/>
</dbReference>
<dbReference type="CDD" id="cd00833">
    <property type="entry name" value="PKS"/>
    <property type="match status" value="1"/>
</dbReference>
<dbReference type="Gene3D" id="3.30.70.3290">
    <property type="match status" value="1"/>
</dbReference>
<evidence type="ECO:0000256" key="1">
    <source>
        <dbReference type="ARBA" id="ARBA00022450"/>
    </source>
</evidence>
<dbReference type="PANTHER" id="PTHR43775:SF37">
    <property type="entry name" value="SI:DKEY-61P9.11"/>
    <property type="match status" value="1"/>
</dbReference>
<dbReference type="InterPro" id="IPR029058">
    <property type="entry name" value="AB_hydrolase_fold"/>
</dbReference>
<dbReference type="Pfam" id="PF23297">
    <property type="entry name" value="ACP_SdgA_C"/>
    <property type="match status" value="1"/>
</dbReference>
<evidence type="ECO:0000259" key="6">
    <source>
        <dbReference type="PROSITE" id="PS52004"/>
    </source>
</evidence>
<dbReference type="InterPro" id="IPR001227">
    <property type="entry name" value="Ac_transferase_dom_sf"/>
</dbReference>
<dbReference type="Pfam" id="PF00109">
    <property type="entry name" value="ketoacyl-synt"/>
    <property type="match status" value="1"/>
</dbReference>
<dbReference type="Gene3D" id="3.40.366.10">
    <property type="entry name" value="Malonyl-Coenzyme A Acyl Carrier Protein, domain 2"/>
    <property type="match status" value="1"/>
</dbReference>
<dbReference type="InterPro" id="IPR016036">
    <property type="entry name" value="Malonyl_transacylase_ACP-bd"/>
</dbReference>
<dbReference type="SUPFAM" id="SSF53474">
    <property type="entry name" value="alpha/beta-Hydrolases"/>
    <property type="match status" value="1"/>
</dbReference>
<feature type="compositionally biased region" description="Polar residues" evidence="4">
    <location>
        <begin position="924"/>
        <end position="936"/>
    </location>
</feature>
<dbReference type="EMBL" id="JAHHHW010000137">
    <property type="protein sequence ID" value="MBW4434618.1"/>
    <property type="molecule type" value="Genomic_DNA"/>
</dbReference>
<keyword evidence="2" id="KW-0597">Phosphoprotein</keyword>
<dbReference type="FunFam" id="3.40.366.10:FF:000002">
    <property type="entry name" value="Probable polyketide synthase 2"/>
    <property type="match status" value="1"/>
</dbReference>
<dbReference type="PROSITE" id="PS00606">
    <property type="entry name" value="KS3_1"/>
    <property type="match status" value="1"/>
</dbReference>
<dbReference type="InterPro" id="IPR016035">
    <property type="entry name" value="Acyl_Trfase/lysoPLipase"/>
</dbReference>
<dbReference type="FunFam" id="3.40.47.10:FF:000019">
    <property type="entry name" value="Polyketide synthase type I"/>
    <property type="match status" value="1"/>
</dbReference>
<dbReference type="InterPro" id="IPR014031">
    <property type="entry name" value="Ketoacyl_synth_C"/>
</dbReference>
<dbReference type="SMART" id="SM00825">
    <property type="entry name" value="PKS_KS"/>
    <property type="match status" value="1"/>
</dbReference>
<evidence type="ECO:0000256" key="4">
    <source>
        <dbReference type="SAM" id="MobiDB-lite"/>
    </source>
</evidence>
<gene>
    <name evidence="7" type="ORF">KME28_23620</name>
</gene>
<keyword evidence="7" id="KW-0012">Acyltransferase</keyword>
<keyword evidence="1" id="KW-0596">Phosphopantetheine</keyword>
<dbReference type="SMART" id="SM00827">
    <property type="entry name" value="PKS_AT"/>
    <property type="match status" value="1"/>
</dbReference>
<accession>A0A9E3HC13</accession>
<evidence type="ECO:0000313" key="7">
    <source>
        <dbReference type="EMBL" id="MBW4434618.1"/>
    </source>
</evidence>
<dbReference type="PROSITE" id="PS50075">
    <property type="entry name" value="CARRIER"/>
    <property type="match status" value="1"/>
</dbReference>
<dbReference type="Pfam" id="PF00698">
    <property type="entry name" value="Acyl_transf_1"/>
    <property type="match status" value="1"/>
</dbReference>
<dbReference type="InterPro" id="IPR020841">
    <property type="entry name" value="PKS_Beta-ketoAc_synthase_dom"/>
</dbReference>
<dbReference type="InterPro" id="IPR014030">
    <property type="entry name" value="Ketoacyl_synth_N"/>
</dbReference>
<proteinExistence type="predicted"/>
<dbReference type="InterPro" id="IPR020806">
    <property type="entry name" value="PKS_PP-bd"/>
</dbReference>
<evidence type="ECO:0000313" key="8">
    <source>
        <dbReference type="Proteomes" id="UP000813215"/>
    </source>
</evidence>
<feature type="domain" description="Carrier" evidence="5">
    <location>
        <begin position="962"/>
        <end position="1044"/>
    </location>
</feature>
<dbReference type="InterPro" id="IPR036736">
    <property type="entry name" value="ACP-like_sf"/>
</dbReference>
<comment type="caution">
    <text evidence="7">The sequence shown here is derived from an EMBL/GenBank/DDBJ whole genome shotgun (WGS) entry which is preliminary data.</text>
</comment>
<dbReference type="GO" id="GO:0006633">
    <property type="term" value="P:fatty acid biosynthetic process"/>
    <property type="evidence" value="ECO:0007669"/>
    <property type="project" value="InterPro"/>
</dbReference>
<reference evidence="7" key="2">
    <citation type="journal article" date="2022" name="Microbiol. Resour. Announc.">
        <title>Metagenome Sequencing to Explore Phylogenomics of Terrestrial Cyanobacteria.</title>
        <authorList>
            <person name="Ward R.D."/>
            <person name="Stajich J.E."/>
            <person name="Johansen J.R."/>
            <person name="Huntemann M."/>
            <person name="Clum A."/>
            <person name="Foster B."/>
            <person name="Foster B."/>
            <person name="Roux S."/>
            <person name="Palaniappan K."/>
            <person name="Varghese N."/>
            <person name="Mukherjee S."/>
            <person name="Reddy T.B.K."/>
            <person name="Daum C."/>
            <person name="Copeland A."/>
            <person name="Chen I.A."/>
            <person name="Ivanova N.N."/>
            <person name="Kyrpides N.C."/>
            <person name="Shapiro N."/>
            <person name="Eloe-Fadrosh E.A."/>
            <person name="Pietrasiak N."/>
        </authorList>
    </citation>
    <scope>NUCLEOTIDE SEQUENCE</scope>
    <source>
        <strain evidence="7">HA4357-MV3</strain>
    </source>
</reference>
<dbReference type="SUPFAM" id="SSF52151">
    <property type="entry name" value="FabD/lysophospholipase-like"/>
    <property type="match status" value="1"/>
</dbReference>